<dbReference type="InterPro" id="IPR001944">
    <property type="entry name" value="Glycoside_Hdrlase_35"/>
</dbReference>
<evidence type="ECO:0000256" key="3">
    <source>
        <dbReference type="ARBA" id="ARBA00023295"/>
    </source>
</evidence>
<evidence type="ECO:0000313" key="8">
    <source>
        <dbReference type="EMBL" id="MBC3918791.1"/>
    </source>
</evidence>
<dbReference type="SUPFAM" id="SSF51445">
    <property type="entry name" value="(Trans)glycosidases"/>
    <property type="match status" value="1"/>
</dbReference>
<dbReference type="PROSITE" id="PS51257">
    <property type="entry name" value="PROKAR_LIPOPROTEIN"/>
    <property type="match status" value="1"/>
</dbReference>
<evidence type="ECO:0000313" key="9">
    <source>
        <dbReference type="Proteomes" id="UP000650424"/>
    </source>
</evidence>
<dbReference type="InterPro" id="IPR031330">
    <property type="entry name" value="Gly_Hdrlase_35_cat"/>
</dbReference>
<comment type="catalytic activity">
    <reaction evidence="4">
        <text>Hydrolysis of terminal non-reducing beta-D-galactose residues in beta-D-galactosides.</text>
        <dbReference type="EC" id="3.2.1.23"/>
    </reaction>
</comment>
<evidence type="ECO:0000256" key="5">
    <source>
        <dbReference type="RuleBase" id="RU003679"/>
    </source>
</evidence>
<dbReference type="Gene3D" id="3.20.20.80">
    <property type="entry name" value="Glycosidases"/>
    <property type="match status" value="1"/>
</dbReference>
<comment type="similarity">
    <text evidence="1 5">Belongs to the glycosyl hydrolase 35 family.</text>
</comment>
<sequence length="836" mass="91639">MQNNTRQNEVKKTFSKAGKRTKIALALCTLWLACSQAQAASLLKIDASGLTPDPVSGHLKMGTAVSPGGERLGANNQYLTRNGQAWLPVMGEFHYSRSPAASWEAELRKMKSSGIDIVASYVIWNHHEEREGQFNWKGNRDLRHFIQLCGKVGLNVVVRVGPWAHAEARFGGIPDWVVDAMPTRGDDPQYMQFVERLYAQIGQQVQGQLWKNGGPVIGVQLENEYNLRGPGEGEGHILALKRLALKAGMDVPLYTVTGWDGTVYPSGEVTPVFGGYPDEPWGVSTKELPPKETYAFRFDSRVSGDLGAQTAATAPGTAETDIALTPFLGAEYGAGLPAMYRRRTLVSPDDIASMLPVQLGSGVNLMGYYMYHGGRNPVSQPSMEESTLSGGYNDTPKITYDFNAPLGPDGQQRPVLTRLRPFHYFLHDFGPRLAPMTVRKPELVPASAQELTTPRFSVRSKGDSAFLFVNNHVRQYAMPLQSGLQFSVKLPHETLVFPQQGVDVADGSYFIWPINFDLDGTLLNYATAQPVARLDNGKDGVLYVFSAARGIPVELAFNADVAPYLNAPSARLNKLGSRIVLDKLTPGTSSTLTINRPGSKPVTILVLAPEQVQQLSIGVLGGQRRLVMSEQDAYFDAGSLQLRSAGQENFRVAIYPALAKKPAANQTLTAAANDGVFQVFEAHFPKLNADVSIKQTRAARKMPAVMIGGLAKAAMQPIPEHFSHAATWQISAPKAQLKGLDDALLEIDFVGDIGRLFSGTRMLDDWYYNGQKWQINLKSLGASLDQGLTLNVLPLRSDAPIYLPKEHRPQFDEQAQIASLRNLRVIPVYQLRLSTK</sequence>
<accession>A0ABR6ZSD3</accession>
<dbReference type="InterPro" id="IPR017853">
    <property type="entry name" value="GH"/>
</dbReference>
<dbReference type="EC" id="3.2.1.23" evidence="4"/>
<dbReference type="PRINTS" id="PR00742">
    <property type="entry name" value="GLHYDRLASE35"/>
</dbReference>
<keyword evidence="6" id="KW-0732">Signal</keyword>
<reference evidence="8 9" key="1">
    <citation type="submission" date="2020-08" db="EMBL/GenBank/DDBJ databases">
        <title>Novel species isolated from subtropical streams in China.</title>
        <authorList>
            <person name="Lu H."/>
        </authorList>
    </citation>
    <scope>NUCLEOTIDE SEQUENCE [LARGE SCALE GENOMIC DNA]</scope>
    <source>
        <strain evidence="8 9">CY18W</strain>
    </source>
</reference>
<dbReference type="Proteomes" id="UP000650424">
    <property type="component" value="Unassembled WGS sequence"/>
</dbReference>
<comment type="caution">
    <text evidence="8">The sequence shown here is derived from an EMBL/GenBank/DDBJ whole genome shotgun (WGS) entry which is preliminary data.</text>
</comment>
<feature type="chain" id="PRO_5047055352" description="Beta-galactosidase" evidence="6">
    <location>
        <begin position="40"/>
        <end position="836"/>
    </location>
</feature>
<organism evidence="8 9">
    <name type="scientific">Undibacterium hunanense</name>
    <dbReference type="NCBI Taxonomy" id="2762292"/>
    <lineage>
        <taxon>Bacteria</taxon>
        <taxon>Pseudomonadati</taxon>
        <taxon>Pseudomonadota</taxon>
        <taxon>Betaproteobacteria</taxon>
        <taxon>Burkholderiales</taxon>
        <taxon>Oxalobacteraceae</taxon>
        <taxon>Undibacterium</taxon>
    </lineage>
</organism>
<evidence type="ECO:0000256" key="2">
    <source>
        <dbReference type="ARBA" id="ARBA00022801"/>
    </source>
</evidence>
<evidence type="ECO:0000256" key="4">
    <source>
        <dbReference type="RuleBase" id="RU000675"/>
    </source>
</evidence>
<evidence type="ECO:0000256" key="1">
    <source>
        <dbReference type="ARBA" id="ARBA00009809"/>
    </source>
</evidence>
<keyword evidence="2 4" id="KW-0378">Hydrolase</keyword>
<dbReference type="InterPro" id="IPR019801">
    <property type="entry name" value="Glyco_hydro_35_CS"/>
</dbReference>
<evidence type="ECO:0000256" key="6">
    <source>
        <dbReference type="SAM" id="SignalP"/>
    </source>
</evidence>
<gene>
    <name evidence="8" type="ORF">H8L32_14950</name>
</gene>
<name>A0ABR6ZSD3_9BURK</name>
<evidence type="ECO:0000259" key="7">
    <source>
        <dbReference type="Pfam" id="PF01301"/>
    </source>
</evidence>
<feature type="signal peptide" evidence="6">
    <location>
        <begin position="1"/>
        <end position="39"/>
    </location>
</feature>
<dbReference type="Pfam" id="PF01301">
    <property type="entry name" value="Glyco_hydro_35"/>
    <property type="match status" value="1"/>
</dbReference>
<dbReference type="PANTHER" id="PTHR23421">
    <property type="entry name" value="BETA-GALACTOSIDASE RELATED"/>
    <property type="match status" value="1"/>
</dbReference>
<dbReference type="PROSITE" id="PS01182">
    <property type="entry name" value="GLYCOSYL_HYDROL_F35"/>
    <property type="match status" value="1"/>
</dbReference>
<keyword evidence="9" id="KW-1185">Reference proteome</keyword>
<dbReference type="EMBL" id="JACOGF010000007">
    <property type="protein sequence ID" value="MBC3918791.1"/>
    <property type="molecule type" value="Genomic_DNA"/>
</dbReference>
<keyword evidence="3 4" id="KW-0326">Glycosidase</keyword>
<proteinExistence type="inferred from homology"/>
<feature type="domain" description="Glycoside hydrolase 35 catalytic" evidence="7">
    <location>
        <begin position="79"/>
        <end position="422"/>
    </location>
</feature>
<protein>
    <recommendedName>
        <fullName evidence="4">Beta-galactosidase</fullName>
        <ecNumber evidence="4">3.2.1.23</ecNumber>
    </recommendedName>
</protein>